<dbReference type="Gene3D" id="3.10.105.10">
    <property type="entry name" value="Dipeptide-binding Protein, Domain 3"/>
    <property type="match status" value="2"/>
</dbReference>
<evidence type="ECO:0000256" key="2">
    <source>
        <dbReference type="ARBA" id="ARBA00022448"/>
    </source>
</evidence>
<dbReference type="AlphaFoldDB" id="A0A0G0K387"/>
<evidence type="ECO:0000256" key="1">
    <source>
        <dbReference type="ARBA" id="ARBA00005695"/>
    </source>
</evidence>
<evidence type="ECO:0000313" key="6">
    <source>
        <dbReference type="EMBL" id="KKQ74158.1"/>
    </source>
</evidence>
<organism evidence="6 7">
    <name type="scientific">Berkelbacteria bacterium GW2011_GWB1_38_5</name>
    <dbReference type="NCBI Taxonomy" id="1618336"/>
    <lineage>
        <taxon>Bacteria</taxon>
        <taxon>Candidatus Berkelbacteria</taxon>
    </lineage>
</organism>
<dbReference type="InterPro" id="IPR039424">
    <property type="entry name" value="SBP_5"/>
</dbReference>
<dbReference type="Gene3D" id="3.40.190.10">
    <property type="entry name" value="Periplasmic binding protein-like II"/>
    <property type="match status" value="2"/>
</dbReference>
<dbReference type="GO" id="GO:1904680">
    <property type="term" value="F:peptide transmembrane transporter activity"/>
    <property type="evidence" value="ECO:0007669"/>
    <property type="project" value="TreeGrafter"/>
</dbReference>
<sequence length="454" mass="52898">MKFIKSKKILNSIKKYPWRDTLYSFKHLPRVFSRIEKIILLGLFATVAISFVFLGYRNWLSGTRQVPATGGEFVEGIVGESKDLDKHLPRLIYAGLTKYDNQKNIVADMAQSWEIKNNGKLYEFKLRDNFSSEDLASQILSKNIWKDIEISTPDSSTITFSFKQPFSPFLYASTEPIFDYGPYRISKETKDEVELTARDDYYAGKPYINKVVVKLFNSQDDLLKAARRKDIYGLGIQNNQDMKDYNKFEVHLPRDLYLFFNLSNKSLQDINIRRALKENSSPNKELDLRLVTSDNAKNVELAKAVVDKWGKAGVKVTLDVKDNVTLQKTTIPKRDYDLLLYGLDYGEDPDPYPFWHSSQIKEDGRNLSNFKNIKADKLMEDARQEFDFKKREEKYAEFQQIIDQEIPAYVVEHQDYFYLVSNKVYGIEKIVAATEGDRFLNVALWYIHTKRIKK</sequence>
<protein>
    <recommendedName>
        <fullName evidence="5">Solute-binding protein family 5 domain-containing protein</fullName>
    </recommendedName>
</protein>
<dbReference type="Gene3D" id="3.90.76.10">
    <property type="entry name" value="Dipeptide-binding Protein, Domain 1"/>
    <property type="match status" value="1"/>
</dbReference>
<name>A0A0G0K387_9BACT</name>
<dbReference type="Proteomes" id="UP000034498">
    <property type="component" value="Unassembled WGS sequence"/>
</dbReference>
<dbReference type="EMBL" id="LBUX01000012">
    <property type="protein sequence ID" value="KKQ74158.1"/>
    <property type="molecule type" value="Genomic_DNA"/>
</dbReference>
<comment type="similarity">
    <text evidence="1">Belongs to the bacterial solute-binding protein 5 family.</text>
</comment>
<evidence type="ECO:0000256" key="3">
    <source>
        <dbReference type="ARBA" id="ARBA00022729"/>
    </source>
</evidence>
<dbReference type="STRING" id="1618336.US94_C0012G0008"/>
<dbReference type="PANTHER" id="PTHR30290:SF9">
    <property type="entry name" value="OLIGOPEPTIDE-BINDING PROTEIN APPA"/>
    <property type="match status" value="1"/>
</dbReference>
<comment type="caution">
    <text evidence="6">The sequence shown here is derived from an EMBL/GenBank/DDBJ whole genome shotgun (WGS) entry which is preliminary data.</text>
</comment>
<dbReference type="SUPFAM" id="SSF53850">
    <property type="entry name" value="Periplasmic binding protein-like II"/>
    <property type="match status" value="1"/>
</dbReference>
<gene>
    <name evidence="6" type="ORF">US94_C0012G0008</name>
</gene>
<evidence type="ECO:0000256" key="4">
    <source>
        <dbReference type="SAM" id="Phobius"/>
    </source>
</evidence>
<keyword evidence="2" id="KW-0813">Transport</keyword>
<feature type="transmembrane region" description="Helical" evidence="4">
    <location>
        <begin position="38"/>
        <end position="56"/>
    </location>
</feature>
<proteinExistence type="inferred from homology"/>
<feature type="domain" description="Solute-binding protein family 5" evidence="5">
    <location>
        <begin position="146"/>
        <end position="277"/>
    </location>
</feature>
<keyword evidence="4" id="KW-1133">Transmembrane helix</keyword>
<dbReference type="GO" id="GO:0015833">
    <property type="term" value="P:peptide transport"/>
    <property type="evidence" value="ECO:0007669"/>
    <property type="project" value="TreeGrafter"/>
</dbReference>
<dbReference type="PANTHER" id="PTHR30290">
    <property type="entry name" value="PERIPLASMIC BINDING COMPONENT OF ABC TRANSPORTER"/>
    <property type="match status" value="1"/>
</dbReference>
<evidence type="ECO:0000313" key="7">
    <source>
        <dbReference type="Proteomes" id="UP000034498"/>
    </source>
</evidence>
<keyword evidence="3" id="KW-0732">Signal</keyword>
<keyword evidence="4" id="KW-0812">Transmembrane</keyword>
<keyword evidence="4" id="KW-0472">Membrane</keyword>
<evidence type="ECO:0000259" key="5">
    <source>
        <dbReference type="Pfam" id="PF00496"/>
    </source>
</evidence>
<dbReference type="Pfam" id="PF00496">
    <property type="entry name" value="SBP_bac_5"/>
    <property type="match status" value="1"/>
</dbReference>
<reference evidence="6 7" key="1">
    <citation type="journal article" date="2015" name="Nature">
        <title>rRNA introns, odd ribosomes, and small enigmatic genomes across a large radiation of phyla.</title>
        <authorList>
            <person name="Brown C.T."/>
            <person name="Hug L.A."/>
            <person name="Thomas B.C."/>
            <person name="Sharon I."/>
            <person name="Castelle C.J."/>
            <person name="Singh A."/>
            <person name="Wilkins M.J."/>
            <person name="Williams K.H."/>
            <person name="Banfield J.F."/>
        </authorList>
    </citation>
    <scope>NUCLEOTIDE SEQUENCE [LARGE SCALE GENOMIC DNA]</scope>
</reference>
<accession>A0A0G0K387</accession>
<dbReference type="InterPro" id="IPR000914">
    <property type="entry name" value="SBP_5_dom"/>
</dbReference>